<organism evidence="2 3">
    <name type="scientific">Robertmurraya beringensis</name>
    <dbReference type="NCBI Taxonomy" id="641660"/>
    <lineage>
        <taxon>Bacteria</taxon>
        <taxon>Bacillati</taxon>
        <taxon>Bacillota</taxon>
        <taxon>Bacilli</taxon>
        <taxon>Bacillales</taxon>
        <taxon>Bacillaceae</taxon>
        <taxon>Robertmurraya</taxon>
    </lineage>
</organism>
<dbReference type="EMBL" id="JBHLUU010000127">
    <property type="protein sequence ID" value="MFC0478080.1"/>
    <property type="molecule type" value="Genomic_DNA"/>
</dbReference>
<dbReference type="Proteomes" id="UP001589738">
    <property type="component" value="Unassembled WGS sequence"/>
</dbReference>
<evidence type="ECO:0000256" key="1">
    <source>
        <dbReference type="SAM" id="Phobius"/>
    </source>
</evidence>
<feature type="transmembrane region" description="Helical" evidence="1">
    <location>
        <begin position="77"/>
        <end position="99"/>
    </location>
</feature>
<accession>A0ABV6KXM8</accession>
<feature type="transmembrane region" description="Helical" evidence="1">
    <location>
        <begin position="111"/>
        <end position="138"/>
    </location>
</feature>
<comment type="caution">
    <text evidence="2">The sequence shown here is derived from an EMBL/GenBank/DDBJ whole genome shotgun (WGS) entry which is preliminary data.</text>
</comment>
<protein>
    <recommendedName>
        <fullName evidence="4">DUF3397 domain-containing protein</fullName>
    </recommendedName>
</protein>
<keyword evidence="1" id="KW-0812">Transmembrane</keyword>
<evidence type="ECO:0008006" key="4">
    <source>
        <dbReference type="Google" id="ProtNLM"/>
    </source>
</evidence>
<evidence type="ECO:0000313" key="2">
    <source>
        <dbReference type="EMBL" id="MFC0478080.1"/>
    </source>
</evidence>
<reference evidence="2 3" key="1">
    <citation type="submission" date="2024-09" db="EMBL/GenBank/DDBJ databases">
        <authorList>
            <person name="Sun Q."/>
            <person name="Mori K."/>
        </authorList>
    </citation>
    <scope>NUCLEOTIDE SEQUENCE [LARGE SCALE GENOMIC DNA]</scope>
    <source>
        <strain evidence="2 3">CGMCC 1.9126</strain>
    </source>
</reference>
<sequence>METMVFGPLIIPFKWLYFLLAGITTYITVKIILKENKAFFKMFFDEIINALFLWFLIFKFSTVLFRPSILFERPIEILYFTGGSKGLLLGTFIAVIFFIRKVHKNKWSISFTLRTAVYTLLTFVISYWIIHTFFVIFLHQ</sequence>
<evidence type="ECO:0000313" key="3">
    <source>
        <dbReference type="Proteomes" id="UP001589738"/>
    </source>
</evidence>
<feature type="transmembrane region" description="Helical" evidence="1">
    <location>
        <begin position="45"/>
        <end position="65"/>
    </location>
</feature>
<gene>
    <name evidence="2" type="ORF">ACFFHF_23100</name>
</gene>
<keyword evidence="1" id="KW-1133">Transmembrane helix</keyword>
<keyword evidence="3" id="KW-1185">Reference proteome</keyword>
<dbReference type="RefSeq" id="WP_377059161.1">
    <property type="nucleotide sequence ID" value="NZ_JBHLUU010000127.1"/>
</dbReference>
<feature type="transmembrane region" description="Helical" evidence="1">
    <location>
        <begin position="15"/>
        <end position="33"/>
    </location>
</feature>
<proteinExistence type="predicted"/>
<name>A0ABV6KXM8_9BACI</name>
<keyword evidence="1" id="KW-0472">Membrane</keyword>